<feature type="region of interest" description="Disordered" evidence="3">
    <location>
        <begin position="138"/>
        <end position="157"/>
    </location>
</feature>
<evidence type="ECO:0000256" key="1">
    <source>
        <dbReference type="ARBA" id="ARBA00022679"/>
    </source>
</evidence>
<keyword evidence="6" id="KW-1185">Reference proteome</keyword>
<protein>
    <submittedName>
        <fullName evidence="5">Acetyltransferase (GNAT) family protein</fullName>
    </submittedName>
</protein>
<name>A0AA45WLG4_9BACL</name>
<evidence type="ECO:0000313" key="6">
    <source>
        <dbReference type="Proteomes" id="UP001157946"/>
    </source>
</evidence>
<dbReference type="Proteomes" id="UP001157946">
    <property type="component" value="Unassembled WGS sequence"/>
</dbReference>
<evidence type="ECO:0000313" key="5">
    <source>
        <dbReference type="EMBL" id="SMP11188.1"/>
    </source>
</evidence>
<keyword evidence="2" id="KW-0012">Acyltransferase</keyword>
<evidence type="ECO:0000259" key="4">
    <source>
        <dbReference type="PROSITE" id="PS51186"/>
    </source>
</evidence>
<comment type="caution">
    <text evidence="5">The sequence shown here is derived from an EMBL/GenBank/DDBJ whole genome shotgun (WGS) entry which is preliminary data.</text>
</comment>
<evidence type="ECO:0000256" key="3">
    <source>
        <dbReference type="SAM" id="MobiDB-lite"/>
    </source>
</evidence>
<proteinExistence type="predicted"/>
<dbReference type="SUPFAM" id="SSF55729">
    <property type="entry name" value="Acyl-CoA N-acyltransferases (Nat)"/>
    <property type="match status" value="1"/>
</dbReference>
<dbReference type="GO" id="GO:0016747">
    <property type="term" value="F:acyltransferase activity, transferring groups other than amino-acyl groups"/>
    <property type="evidence" value="ECO:0007669"/>
    <property type="project" value="InterPro"/>
</dbReference>
<dbReference type="Gene3D" id="3.40.630.30">
    <property type="match status" value="1"/>
</dbReference>
<accession>A0AA45WLG4</accession>
<dbReference type="NCBIfam" id="NF010241">
    <property type="entry name" value="PRK13688.1"/>
    <property type="match status" value="1"/>
</dbReference>
<dbReference type="PIRSF" id="PIRSF037732">
    <property type="entry name" value="YlbP_prd"/>
    <property type="match status" value="1"/>
</dbReference>
<reference evidence="5" key="1">
    <citation type="submission" date="2017-05" db="EMBL/GenBank/DDBJ databases">
        <authorList>
            <person name="Varghese N."/>
            <person name="Submissions S."/>
        </authorList>
    </citation>
    <scope>NUCLEOTIDE SEQUENCE</scope>
    <source>
        <strain evidence="5">DSM 45262</strain>
    </source>
</reference>
<dbReference type="InterPro" id="IPR016181">
    <property type="entry name" value="Acyl_CoA_acyltransferase"/>
</dbReference>
<dbReference type="EMBL" id="FXTU01000002">
    <property type="protein sequence ID" value="SMP11188.1"/>
    <property type="molecule type" value="Genomic_DNA"/>
</dbReference>
<dbReference type="InterPro" id="IPR000182">
    <property type="entry name" value="GNAT_dom"/>
</dbReference>
<gene>
    <name evidence="5" type="ORF">SAMN06265361_102241</name>
</gene>
<dbReference type="CDD" id="cd04301">
    <property type="entry name" value="NAT_SF"/>
    <property type="match status" value="1"/>
</dbReference>
<dbReference type="Pfam" id="PF00583">
    <property type="entry name" value="Acetyltransf_1"/>
    <property type="match status" value="1"/>
</dbReference>
<dbReference type="RefSeq" id="WP_102992878.1">
    <property type="nucleotide sequence ID" value="NZ_FXTU01000002.1"/>
</dbReference>
<evidence type="ECO:0000256" key="2">
    <source>
        <dbReference type="ARBA" id="ARBA00023315"/>
    </source>
</evidence>
<feature type="domain" description="N-acetyltransferase" evidence="4">
    <location>
        <begin position="9"/>
        <end position="153"/>
    </location>
</feature>
<sequence>MKTFQVEHLKINYKTLEQFTQFYEYGLQELSMLDDLRANLVENDSHSPFYGIYLEGELAARLSLYLIDAKYDRYFQPAQHHYEIWKLEVLPQYRGRGLGWALVAHAQSMGLPIKTNARWRSGPFWLKMGFVPVYAPPSRDRDESPYVWLPPGDERRD</sequence>
<dbReference type="PROSITE" id="PS51186">
    <property type="entry name" value="GNAT"/>
    <property type="match status" value="1"/>
</dbReference>
<keyword evidence="1" id="KW-0808">Transferase</keyword>
<dbReference type="InterPro" id="IPR017274">
    <property type="entry name" value="YlbP"/>
</dbReference>
<dbReference type="AlphaFoldDB" id="A0AA45WLG4"/>
<organism evidence="5 6">
    <name type="scientific">Laceyella tengchongensis</name>
    <dbReference type="NCBI Taxonomy" id="574699"/>
    <lineage>
        <taxon>Bacteria</taxon>
        <taxon>Bacillati</taxon>
        <taxon>Bacillota</taxon>
        <taxon>Bacilli</taxon>
        <taxon>Bacillales</taxon>
        <taxon>Thermoactinomycetaceae</taxon>
        <taxon>Laceyella</taxon>
    </lineage>
</organism>